<evidence type="ECO:0000313" key="2">
    <source>
        <dbReference type="Proteomes" id="UP000000814"/>
    </source>
</evidence>
<dbReference type="PATRIC" id="fig|272562.8.peg.1817"/>
<dbReference type="STRING" id="272562.CA_C1617"/>
<accession>Q97IM3</accession>
<organism evidence="1 2">
    <name type="scientific">Clostridium acetobutylicum (strain ATCC 824 / DSM 792 / JCM 1419 / IAM 19013 / LMG 5710 / NBRC 13948 / NRRL B-527 / VKM B-1787 / 2291 / W)</name>
    <dbReference type="NCBI Taxonomy" id="272562"/>
    <lineage>
        <taxon>Bacteria</taxon>
        <taxon>Bacillati</taxon>
        <taxon>Bacillota</taxon>
        <taxon>Clostridia</taxon>
        <taxon>Eubacteriales</taxon>
        <taxon>Clostridiaceae</taxon>
        <taxon>Clostridium</taxon>
    </lineage>
</organism>
<dbReference type="KEGG" id="cac:CA_C1617"/>
<dbReference type="Proteomes" id="UP000000814">
    <property type="component" value="Chromosome"/>
</dbReference>
<gene>
    <name evidence="1" type="ordered locus">CA_C1617</name>
</gene>
<dbReference type="HOGENOM" id="CLU_202400_0_0_9"/>
<dbReference type="AlphaFoldDB" id="Q97IM3"/>
<dbReference type="PIR" id="E97099">
    <property type="entry name" value="E97099"/>
</dbReference>
<dbReference type="GeneID" id="44998114"/>
<keyword evidence="2" id="KW-1185">Reference proteome</keyword>
<proteinExistence type="predicted"/>
<dbReference type="EMBL" id="AE001437">
    <property type="protein sequence ID" value="AAK79584.1"/>
    <property type="molecule type" value="Genomic_DNA"/>
</dbReference>
<name>Q97IM3_CLOAB</name>
<sequence length="65" mass="7770">MDLSTQDILKTKLLDVQENVRDFQEYAKRTDDREVIETFRKFANEAAMEAKELQQLIDKYSQKDK</sequence>
<dbReference type="RefSeq" id="WP_010964925.1">
    <property type="nucleotide sequence ID" value="NC_003030.1"/>
</dbReference>
<evidence type="ECO:0000313" key="1">
    <source>
        <dbReference type="EMBL" id="AAK79584.1"/>
    </source>
</evidence>
<dbReference type="eggNOG" id="ENOG5033ETM">
    <property type="taxonomic scope" value="Bacteria"/>
</dbReference>
<reference evidence="1 2" key="1">
    <citation type="journal article" date="2001" name="J. Bacteriol.">
        <title>Genome sequence and comparative analysis of the solvent-producing bacterium Clostridium acetobutylicum.</title>
        <authorList>
            <person name="Nolling J."/>
            <person name="Breton G."/>
            <person name="Omelchenko M.V."/>
            <person name="Makarova K.S."/>
            <person name="Zeng Q."/>
            <person name="Gibson R."/>
            <person name="Lee H.M."/>
            <person name="Dubois J."/>
            <person name="Qiu D."/>
            <person name="Hitti J."/>
            <person name="Wolf Y.I."/>
            <person name="Tatusov R.L."/>
            <person name="Sabathe F."/>
            <person name="Doucette-Stamm L."/>
            <person name="Soucaille P."/>
            <person name="Daly M.J."/>
            <person name="Bennett G.N."/>
            <person name="Koonin E.V."/>
            <person name="Smith D.R."/>
        </authorList>
    </citation>
    <scope>NUCLEOTIDE SEQUENCE [LARGE SCALE GENOMIC DNA]</scope>
    <source>
        <strain evidence="2">ATCC 824 / DSM 792 / JCM 1419 / LMG 5710 / VKM B-1787</strain>
    </source>
</reference>
<protein>
    <submittedName>
        <fullName evidence="1">Uncharacterized protein</fullName>
    </submittedName>
</protein>
<dbReference type="OrthoDB" id="1707909at2"/>